<dbReference type="Proteomes" id="UP000607653">
    <property type="component" value="Unassembled WGS sequence"/>
</dbReference>
<reference evidence="1 2" key="1">
    <citation type="journal article" date="2020" name="Mol. Biol. Evol.">
        <title>Distinct Expression and Methylation Patterns for Genes with Different Fates following a Single Whole-Genome Duplication in Flowering Plants.</title>
        <authorList>
            <person name="Shi T."/>
            <person name="Rahmani R.S."/>
            <person name="Gugger P.F."/>
            <person name="Wang M."/>
            <person name="Li H."/>
            <person name="Zhang Y."/>
            <person name="Li Z."/>
            <person name="Wang Q."/>
            <person name="Van de Peer Y."/>
            <person name="Marchal K."/>
            <person name="Chen J."/>
        </authorList>
    </citation>
    <scope>NUCLEOTIDE SEQUENCE [LARGE SCALE GENOMIC DNA]</scope>
    <source>
        <tissue evidence="1">Leaf</tissue>
    </source>
</reference>
<keyword evidence="2" id="KW-1185">Reference proteome</keyword>
<name>A0A822ZBU8_NELNU</name>
<comment type="caution">
    <text evidence="1">The sequence shown here is derived from an EMBL/GenBank/DDBJ whole genome shotgun (WGS) entry which is preliminary data.</text>
</comment>
<proteinExistence type="predicted"/>
<accession>A0A822ZBU8</accession>
<sequence length="47" mass="5575">MHLDILQFAKEALQSKMFFQTLRCYSIYYPIITSISDFARLLGKLMQ</sequence>
<organism evidence="1 2">
    <name type="scientific">Nelumbo nucifera</name>
    <name type="common">Sacred lotus</name>
    <dbReference type="NCBI Taxonomy" id="4432"/>
    <lineage>
        <taxon>Eukaryota</taxon>
        <taxon>Viridiplantae</taxon>
        <taxon>Streptophyta</taxon>
        <taxon>Embryophyta</taxon>
        <taxon>Tracheophyta</taxon>
        <taxon>Spermatophyta</taxon>
        <taxon>Magnoliopsida</taxon>
        <taxon>Proteales</taxon>
        <taxon>Nelumbonaceae</taxon>
        <taxon>Nelumbo</taxon>
    </lineage>
</organism>
<evidence type="ECO:0000313" key="2">
    <source>
        <dbReference type="Proteomes" id="UP000607653"/>
    </source>
</evidence>
<gene>
    <name evidence="1" type="ORF">HUJ06_015272</name>
</gene>
<dbReference type="AlphaFoldDB" id="A0A822ZBU8"/>
<dbReference type="EMBL" id="DUZY01000005">
    <property type="protein sequence ID" value="DAD40949.1"/>
    <property type="molecule type" value="Genomic_DNA"/>
</dbReference>
<evidence type="ECO:0000313" key="1">
    <source>
        <dbReference type="EMBL" id="DAD40949.1"/>
    </source>
</evidence>
<protein>
    <submittedName>
        <fullName evidence="1">Uncharacterized protein</fullName>
    </submittedName>
</protein>